<organism evidence="3 4">
    <name type="scientific">Dysosmobacter acutus</name>
    <dbReference type="NCBI Taxonomy" id="2841504"/>
    <lineage>
        <taxon>Bacteria</taxon>
        <taxon>Bacillati</taxon>
        <taxon>Bacillota</taxon>
        <taxon>Clostridia</taxon>
        <taxon>Eubacteriales</taxon>
        <taxon>Oscillospiraceae</taxon>
        <taxon>Dysosmobacter</taxon>
    </lineage>
</organism>
<dbReference type="Pfam" id="PF13155">
    <property type="entry name" value="Toprim_2"/>
    <property type="match status" value="1"/>
</dbReference>
<reference evidence="3 4" key="1">
    <citation type="submission" date="2021-06" db="EMBL/GenBank/DDBJ databases">
        <authorList>
            <person name="Sun Q."/>
            <person name="Li D."/>
        </authorList>
    </citation>
    <scope>NUCLEOTIDE SEQUENCE [LARGE SCALE GENOMIC DNA]</scope>
    <source>
        <strain evidence="3 4">MSJ-2</strain>
    </source>
</reference>
<feature type="domain" description="DUF3991" evidence="2">
    <location>
        <begin position="105"/>
        <end position="173"/>
    </location>
</feature>
<evidence type="ECO:0000313" key="4">
    <source>
        <dbReference type="Proteomes" id="UP000787672"/>
    </source>
</evidence>
<sequence length="304" mass="33751">MDLLTYLRRFEPQELVHIGGDTYATRTHDSLKISNGKWCWWSRGIGGTNALDYLTTVEGVSFLDAVQRILGEPPHVPRKSEPTEPLPKTEFTLPPKHADTRRVFAYLRSRGIDAEIINHCIKHGQLYEDAERHNCVFVGYEHGKPAYGALRGTLSETTFAGEVPGSDKRFSFAVPLRAGGKTLCVFESAIDALSYLTLLKLRGQDWRAANTLSLSGIYQPRKDGSIRFPAALEQYLTDNPGVKRIVLCLDNDVPGRAASAAIKQALAGYEVIDNPPRRGKDYNDQLRLVKGISGRVKTRGGEAR</sequence>
<dbReference type="RefSeq" id="WP_216557268.1">
    <property type="nucleotide sequence ID" value="NZ_JAHLQN010000001.1"/>
</dbReference>
<feature type="region of interest" description="Disordered" evidence="1">
    <location>
        <begin position="73"/>
        <end position="92"/>
    </location>
</feature>
<name>A0ABS6F569_9FIRM</name>
<evidence type="ECO:0000256" key="1">
    <source>
        <dbReference type="SAM" id="MobiDB-lite"/>
    </source>
</evidence>
<proteinExistence type="predicted"/>
<accession>A0ABS6F569</accession>
<dbReference type="InterPro" id="IPR025054">
    <property type="entry name" value="DUF3991"/>
</dbReference>
<evidence type="ECO:0000313" key="3">
    <source>
        <dbReference type="EMBL" id="MBU5625439.1"/>
    </source>
</evidence>
<comment type="caution">
    <text evidence="3">The sequence shown here is derived from an EMBL/GenBank/DDBJ whole genome shotgun (WGS) entry which is preliminary data.</text>
</comment>
<dbReference type="CDD" id="cd01029">
    <property type="entry name" value="TOPRIM_primases"/>
    <property type="match status" value="1"/>
</dbReference>
<dbReference type="EMBL" id="JAHLQN010000001">
    <property type="protein sequence ID" value="MBU5625439.1"/>
    <property type="molecule type" value="Genomic_DNA"/>
</dbReference>
<dbReference type="Pfam" id="PF13154">
    <property type="entry name" value="DUF3991"/>
    <property type="match status" value="1"/>
</dbReference>
<evidence type="ECO:0000259" key="2">
    <source>
        <dbReference type="Pfam" id="PF13154"/>
    </source>
</evidence>
<keyword evidence="4" id="KW-1185">Reference proteome</keyword>
<dbReference type="Proteomes" id="UP000787672">
    <property type="component" value="Unassembled WGS sequence"/>
</dbReference>
<dbReference type="InterPro" id="IPR034154">
    <property type="entry name" value="TOPRIM_DnaG/twinkle"/>
</dbReference>
<protein>
    <submittedName>
        <fullName evidence="3">DUF3991 and toprim domain-containing protein</fullName>
    </submittedName>
</protein>
<gene>
    <name evidence="3" type="ORF">KQI82_00630</name>
</gene>